<evidence type="ECO:0000313" key="2">
    <source>
        <dbReference type="EMBL" id="CAB4819594.1"/>
    </source>
</evidence>
<dbReference type="EMBL" id="CAFABA010000016">
    <property type="protein sequence ID" value="CAB4819594.1"/>
    <property type="molecule type" value="Genomic_DNA"/>
</dbReference>
<organism evidence="3">
    <name type="scientific">freshwater metagenome</name>
    <dbReference type="NCBI Taxonomy" id="449393"/>
    <lineage>
        <taxon>unclassified sequences</taxon>
        <taxon>metagenomes</taxon>
        <taxon>ecological metagenomes</taxon>
    </lineage>
</organism>
<dbReference type="AlphaFoldDB" id="A0A6J7GGP8"/>
<gene>
    <name evidence="1" type="ORF">UFOPK2754_01033</name>
    <name evidence="2" type="ORF">UFOPK3139_00615</name>
    <name evidence="3" type="ORF">UFOPK3543_01130</name>
    <name evidence="4" type="ORF">UFOPK3967_01467</name>
</gene>
<evidence type="ECO:0000313" key="4">
    <source>
        <dbReference type="EMBL" id="CAB4998339.1"/>
    </source>
</evidence>
<dbReference type="InterPro" id="IPR023393">
    <property type="entry name" value="START-like_dom_sf"/>
</dbReference>
<sequence>MTDSMNDPPDTVAVEQIIAAPPEAIFALLTDPARHRDIDGSGTVRDVKGDSARLELGRVFGMSMRLGIPYSMVSTVVEYEENRLLAWQTRGPGCIGKRVGGRIWRYVLEPVEGGTLVRETWDITHESAITKPLVRRGRNDARKNMAATLRRIEGIVAASS</sequence>
<reference evidence="3" key="1">
    <citation type="submission" date="2020-05" db="EMBL/GenBank/DDBJ databases">
        <authorList>
            <person name="Chiriac C."/>
            <person name="Salcher M."/>
            <person name="Ghai R."/>
            <person name="Kavagutti S V."/>
        </authorList>
    </citation>
    <scope>NUCLEOTIDE SEQUENCE</scope>
</reference>
<name>A0A6J7GGP8_9ZZZZ</name>
<dbReference type="InterPro" id="IPR019587">
    <property type="entry name" value="Polyketide_cyclase/dehydratase"/>
</dbReference>
<dbReference type="Pfam" id="PF10604">
    <property type="entry name" value="Polyketide_cyc2"/>
    <property type="match status" value="1"/>
</dbReference>
<dbReference type="EMBL" id="CAEZYR010000029">
    <property type="protein sequence ID" value="CAB4739124.1"/>
    <property type="molecule type" value="Genomic_DNA"/>
</dbReference>
<dbReference type="SUPFAM" id="SSF55961">
    <property type="entry name" value="Bet v1-like"/>
    <property type="match status" value="1"/>
</dbReference>
<dbReference type="EMBL" id="CAFBMH010000032">
    <property type="protein sequence ID" value="CAB4905788.1"/>
    <property type="molecule type" value="Genomic_DNA"/>
</dbReference>
<accession>A0A6J7GGP8</accession>
<proteinExistence type="predicted"/>
<protein>
    <submittedName>
        <fullName evidence="3">Unannotated protein</fullName>
    </submittedName>
</protein>
<evidence type="ECO:0000313" key="3">
    <source>
        <dbReference type="EMBL" id="CAB4905788.1"/>
    </source>
</evidence>
<evidence type="ECO:0000313" key="1">
    <source>
        <dbReference type="EMBL" id="CAB4739124.1"/>
    </source>
</evidence>
<dbReference type="EMBL" id="CAFBOS010000083">
    <property type="protein sequence ID" value="CAB4998339.1"/>
    <property type="molecule type" value="Genomic_DNA"/>
</dbReference>
<dbReference type="Gene3D" id="3.30.530.20">
    <property type="match status" value="1"/>
</dbReference>